<evidence type="ECO:0000256" key="1">
    <source>
        <dbReference type="SAM" id="MobiDB-lite"/>
    </source>
</evidence>
<evidence type="ECO:0000313" key="3">
    <source>
        <dbReference type="EMBL" id="MFC3440562.1"/>
    </source>
</evidence>
<protein>
    <submittedName>
        <fullName evidence="3">Uncharacterized protein</fullName>
    </submittedName>
</protein>
<organism evidence="3 4">
    <name type="scientific">Sphingobium rhizovicinum</name>
    <dbReference type="NCBI Taxonomy" id="432308"/>
    <lineage>
        <taxon>Bacteria</taxon>
        <taxon>Pseudomonadati</taxon>
        <taxon>Pseudomonadota</taxon>
        <taxon>Alphaproteobacteria</taxon>
        <taxon>Sphingomonadales</taxon>
        <taxon>Sphingomonadaceae</taxon>
        <taxon>Sphingobium</taxon>
    </lineage>
</organism>
<comment type="caution">
    <text evidence="3">The sequence shown here is derived from an EMBL/GenBank/DDBJ whole genome shotgun (WGS) entry which is preliminary data.</text>
</comment>
<proteinExistence type="predicted"/>
<evidence type="ECO:0000313" key="4">
    <source>
        <dbReference type="Proteomes" id="UP001595681"/>
    </source>
</evidence>
<dbReference type="EMBL" id="JBHRVU010000004">
    <property type="protein sequence ID" value="MFC3440562.1"/>
    <property type="molecule type" value="Genomic_DNA"/>
</dbReference>
<feature type="chain" id="PRO_5045140953" evidence="2">
    <location>
        <begin position="24"/>
        <end position="76"/>
    </location>
</feature>
<reference evidence="4" key="1">
    <citation type="journal article" date="2019" name="Int. J. Syst. Evol. Microbiol.">
        <title>The Global Catalogue of Microorganisms (GCM) 10K type strain sequencing project: providing services to taxonomists for standard genome sequencing and annotation.</title>
        <authorList>
            <consortium name="The Broad Institute Genomics Platform"/>
            <consortium name="The Broad Institute Genome Sequencing Center for Infectious Disease"/>
            <person name="Wu L."/>
            <person name="Ma J."/>
        </authorList>
    </citation>
    <scope>NUCLEOTIDE SEQUENCE [LARGE SCALE GENOMIC DNA]</scope>
    <source>
        <strain evidence="4">CCM 7491</strain>
    </source>
</reference>
<gene>
    <name evidence="3" type="ORF">ACFOKF_04980</name>
</gene>
<dbReference type="RefSeq" id="WP_380793676.1">
    <property type="nucleotide sequence ID" value="NZ_JBHRVU010000004.1"/>
</dbReference>
<evidence type="ECO:0000256" key="2">
    <source>
        <dbReference type="SAM" id="SignalP"/>
    </source>
</evidence>
<keyword evidence="4" id="KW-1185">Reference proteome</keyword>
<keyword evidence="2" id="KW-0732">Signal</keyword>
<sequence length="76" mass="7962">MRFSGLMLLALIATAIAPHAAMATPGGMQAGFCGPPPPGWTPPGKRREPGRGEPDAACHLMACDRRKADRKARVPA</sequence>
<feature type="signal peptide" evidence="2">
    <location>
        <begin position="1"/>
        <end position="23"/>
    </location>
</feature>
<feature type="region of interest" description="Disordered" evidence="1">
    <location>
        <begin position="28"/>
        <end position="56"/>
    </location>
</feature>
<name>A0ABV7NDI5_9SPHN</name>
<accession>A0ABV7NDI5</accession>
<feature type="compositionally biased region" description="Basic and acidic residues" evidence="1">
    <location>
        <begin position="45"/>
        <end position="56"/>
    </location>
</feature>
<dbReference type="Proteomes" id="UP001595681">
    <property type="component" value="Unassembled WGS sequence"/>
</dbReference>